<reference evidence="2 3" key="1">
    <citation type="journal article" date="2018" name="Front. Plant Sci.">
        <title>Red Clover (Trifolium pratense) and Zigzag Clover (T. medium) - A Picture of Genomic Similarities and Differences.</title>
        <authorList>
            <person name="Dluhosova J."/>
            <person name="Istvanek J."/>
            <person name="Nedelnik J."/>
            <person name="Repkova J."/>
        </authorList>
    </citation>
    <scope>NUCLEOTIDE SEQUENCE [LARGE SCALE GENOMIC DNA]</scope>
    <source>
        <strain evidence="3">cv. 10/8</strain>
        <tissue evidence="2">Leaf</tissue>
    </source>
</reference>
<keyword evidence="3" id="KW-1185">Reference proteome</keyword>
<evidence type="ECO:0000256" key="1">
    <source>
        <dbReference type="SAM" id="MobiDB-lite"/>
    </source>
</evidence>
<proteinExistence type="predicted"/>
<evidence type="ECO:0000313" key="2">
    <source>
        <dbReference type="EMBL" id="MCI21701.1"/>
    </source>
</evidence>
<protein>
    <submittedName>
        <fullName evidence="2">Transcription factor bHLH84-like</fullName>
    </submittedName>
</protein>
<dbReference type="AlphaFoldDB" id="A0A392QBK4"/>
<accession>A0A392QBK4</accession>
<comment type="caution">
    <text evidence="2">The sequence shown here is derived from an EMBL/GenBank/DDBJ whole genome shotgun (WGS) entry which is preliminary data.</text>
</comment>
<name>A0A392QBK4_9FABA</name>
<sequence length="149" mass="16508">MNHFLGNSSVPQHLYQNSNFGTQSAFWPSHDSTIVTVTKNNYDSNFAAQVRSSTFSDSSNIFPATSCVVNNPVTNFGYISMGLSIGDSKFTPFTTQPDEQVLADKNLQAPKEYEILVSEPEEDKTTSAEKSGKRSRSSNEVDKHKTLIF</sequence>
<evidence type="ECO:0000313" key="3">
    <source>
        <dbReference type="Proteomes" id="UP000265520"/>
    </source>
</evidence>
<organism evidence="2 3">
    <name type="scientific">Trifolium medium</name>
    <dbReference type="NCBI Taxonomy" id="97028"/>
    <lineage>
        <taxon>Eukaryota</taxon>
        <taxon>Viridiplantae</taxon>
        <taxon>Streptophyta</taxon>
        <taxon>Embryophyta</taxon>
        <taxon>Tracheophyta</taxon>
        <taxon>Spermatophyta</taxon>
        <taxon>Magnoliopsida</taxon>
        <taxon>eudicotyledons</taxon>
        <taxon>Gunneridae</taxon>
        <taxon>Pentapetalae</taxon>
        <taxon>rosids</taxon>
        <taxon>fabids</taxon>
        <taxon>Fabales</taxon>
        <taxon>Fabaceae</taxon>
        <taxon>Papilionoideae</taxon>
        <taxon>50 kb inversion clade</taxon>
        <taxon>NPAAA clade</taxon>
        <taxon>Hologalegina</taxon>
        <taxon>IRL clade</taxon>
        <taxon>Trifolieae</taxon>
        <taxon>Trifolium</taxon>
    </lineage>
</organism>
<dbReference type="EMBL" id="LXQA010126361">
    <property type="protein sequence ID" value="MCI21701.1"/>
    <property type="molecule type" value="Genomic_DNA"/>
</dbReference>
<feature type="region of interest" description="Disordered" evidence="1">
    <location>
        <begin position="115"/>
        <end position="149"/>
    </location>
</feature>
<feature type="compositionally biased region" description="Basic and acidic residues" evidence="1">
    <location>
        <begin position="123"/>
        <end position="149"/>
    </location>
</feature>
<dbReference type="Proteomes" id="UP000265520">
    <property type="component" value="Unassembled WGS sequence"/>
</dbReference>